<protein>
    <submittedName>
        <fullName evidence="1">RhoGAP-domain-containing protein</fullName>
    </submittedName>
</protein>
<evidence type="ECO:0000313" key="2">
    <source>
        <dbReference type="Proteomes" id="UP000814140"/>
    </source>
</evidence>
<gene>
    <name evidence="1" type="ORF">BV25DRAFT_1821162</name>
</gene>
<evidence type="ECO:0000313" key="1">
    <source>
        <dbReference type="EMBL" id="KAI0066242.1"/>
    </source>
</evidence>
<organism evidence="1 2">
    <name type="scientific">Artomyces pyxidatus</name>
    <dbReference type="NCBI Taxonomy" id="48021"/>
    <lineage>
        <taxon>Eukaryota</taxon>
        <taxon>Fungi</taxon>
        <taxon>Dikarya</taxon>
        <taxon>Basidiomycota</taxon>
        <taxon>Agaricomycotina</taxon>
        <taxon>Agaricomycetes</taxon>
        <taxon>Russulales</taxon>
        <taxon>Auriscalpiaceae</taxon>
        <taxon>Artomyces</taxon>
    </lineage>
</organism>
<accession>A0ACB8TCW0</accession>
<reference evidence="1" key="2">
    <citation type="journal article" date="2022" name="New Phytol.">
        <title>Evolutionary transition to the ectomycorrhizal habit in the genomes of a hyperdiverse lineage of mushroom-forming fungi.</title>
        <authorList>
            <person name="Looney B."/>
            <person name="Miyauchi S."/>
            <person name="Morin E."/>
            <person name="Drula E."/>
            <person name="Courty P.E."/>
            <person name="Kohler A."/>
            <person name="Kuo A."/>
            <person name="LaButti K."/>
            <person name="Pangilinan J."/>
            <person name="Lipzen A."/>
            <person name="Riley R."/>
            <person name="Andreopoulos W."/>
            <person name="He G."/>
            <person name="Johnson J."/>
            <person name="Nolan M."/>
            <person name="Tritt A."/>
            <person name="Barry K.W."/>
            <person name="Grigoriev I.V."/>
            <person name="Nagy L.G."/>
            <person name="Hibbett D."/>
            <person name="Henrissat B."/>
            <person name="Matheny P.B."/>
            <person name="Labbe J."/>
            <person name="Martin F.M."/>
        </authorList>
    </citation>
    <scope>NUCLEOTIDE SEQUENCE</scope>
    <source>
        <strain evidence="1">HHB10654</strain>
    </source>
</reference>
<dbReference type="EMBL" id="MU277193">
    <property type="protein sequence ID" value="KAI0066242.1"/>
    <property type="molecule type" value="Genomic_DNA"/>
</dbReference>
<sequence>MPLRRQEQARDTNVSAYLSSSSLSSSLSSSAGSSMLLPAAPPSDSSQSDIATPDRSVHSSPAARSKAFSPSDAIQPVPRSSSLQPSMGQSVSTPDPVSSTPSKATSSAGAKLKRVFGVRRRKVEDVPPPLSIPKGKGRSVTAPVSAVTTPSSINSGFPHTPPQSAGFPPTPPPKSPHMQPGRTDVTSAVDQRGSLMIASPGISAALQYLSEADNEKNFEGAVVSRPRQKDQEQEKMKEDWRKSDSTTTSYYTVRPRSVTSGGSRTPRPVSMAESLHSTNTIVPANKRLSALLTEAEFVMTEEELPIEPSPSPRRSATPLARKTSPSGSAKTRKRHSISLHFTSPFPSSAASPSPTSPTASDAPYSPGRPAFVQRSTAESSSDMPALTRTAANGIIGPSRSDAFSQSTGSHIKGRLAALSAATTAPSSYQEPPARPASPSSRSITGGNTSLRQTAVSMTNGLAPAAGFAMGFGRRAVERMGRAFGGRSNQGGSGYSSSSSSIAGSDDVGRSHPNQSNSSHVAQQGKGKPWRTPNAPSGTWSISSASTSSTGPEVDTYGLAGPSLGTRIRGSMRNGSGGSIAGGLVFGRELRACVRDTALDPVRHALNGKDSDSVNLGGDSLEQRLLPALVVRCVQHLLKWGVEEEGLFRISGRASHVARLRSEFDTGADWDMLECAPGDLDPHAVSSVFKAYLRELPEPILTHALNPFFEAAMIAETNARKSEETNSPTPKGGARGPSLPSGPRDGHALRKPPSLSTLAMPSFAGMRPPSAELLAAFASLVARLPRENRDLLRTVAELINVTSKRKDIRMPLSNLTVVFCPSLNMSPPILRVFCEAEGIWDGPVKGWEESVVLDIKRDSKVVIDIRAEDTSAEDGGDGTEDDDYEESQLTPPAVRTQTATSSTDQTVELDESSNANDTSTGMEVAETDISEPAGTMQASIGDNASSVSTNESRPSTPPPNAHYLYNPHSPSALTSSTDSLATPSTLSEDPSVSQQTTALKETLCVKVEATSPPEIADVDDHPPLISARLPPTVVPIEFPMTGSAPSTPISPAQPTSASSVPSLTLEQASSSDSVSRRTRKRPSLTALFSKRSGSSLRSSRLFPSSPFLSAQGSPTGSSPSTPASQAQSMVTAQGSTSSLPPVLDTPIDSSRLIEALGVEDQSGSNTEPNTTASVSSDPLRGGRPFSMSPLSSPIYSPISPPASATPVAGQFRHTADEMKSSRSPGHGLRGQTSQSSFASVDSSATYHRLSLWEDDEEAGPPDDDWASSVFMDVGWTAPSEPTERGHGRT</sequence>
<keyword evidence="2" id="KW-1185">Reference proteome</keyword>
<reference evidence="1" key="1">
    <citation type="submission" date="2021-03" db="EMBL/GenBank/DDBJ databases">
        <authorList>
            <consortium name="DOE Joint Genome Institute"/>
            <person name="Ahrendt S."/>
            <person name="Looney B.P."/>
            <person name="Miyauchi S."/>
            <person name="Morin E."/>
            <person name="Drula E."/>
            <person name="Courty P.E."/>
            <person name="Chicoki N."/>
            <person name="Fauchery L."/>
            <person name="Kohler A."/>
            <person name="Kuo A."/>
            <person name="Labutti K."/>
            <person name="Pangilinan J."/>
            <person name="Lipzen A."/>
            <person name="Riley R."/>
            <person name="Andreopoulos W."/>
            <person name="He G."/>
            <person name="Johnson J."/>
            <person name="Barry K.W."/>
            <person name="Grigoriev I.V."/>
            <person name="Nagy L."/>
            <person name="Hibbett D."/>
            <person name="Henrissat B."/>
            <person name="Matheny P.B."/>
            <person name="Labbe J."/>
            <person name="Martin F."/>
        </authorList>
    </citation>
    <scope>NUCLEOTIDE SEQUENCE</scope>
    <source>
        <strain evidence="1">HHB10654</strain>
    </source>
</reference>
<name>A0ACB8TCW0_9AGAM</name>
<dbReference type="Proteomes" id="UP000814140">
    <property type="component" value="Unassembled WGS sequence"/>
</dbReference>
<comment type="caution">
    <text evidence="1">The sequence shown here is derived from an EMBL/GenBank/DDBJ whole genome shotgun (WGS) entry which is preliminary data.</text>
</comment>
<proteinExistence type="predicted"/>